<protein>
    <recommendedName>
        <fullName evidence="2">DUF7730 domain-containing protein</fullName>
    </recommendedName>
</protein>
<dbReference type="EMBL" id="HG992980">
    <property type="protein sequence ID" value="CAE7033934.1"/>
    <property type="molecule type" value="Genomic_DNA"/>
</dbReference>
<gene>
    <name evidence="3" type="ORF">PTTW11_05311</name>
</gene>
<reference evidence="3" key="1">
    <citation type="submission" date="2021-02" db="EMBL/GenBank/DDBJ databases">
        <authorList>
            <person name="Syme A R."/>
            <person name="Syme A R."/>
            <person name="Moolhuijzen P."/>
        </authorList>
    </citation>
    <scope>NUCLEOTIDE SEQUENCE</scope>
    <source>
        <strain evidence="3">W1-1</strain>
    </source>
</reference>
<feature type="region of interest" description="Disordered" evidence="1">
    <location>
        <begin position="16"/>
        <end position="67"/>
    </location>
</feature>
<evidence type="ECO:0000313" key="3">
    <source>
        <dbReference type="EMBL" id="CAE7033934.1"/>
    </source>
</evidence>
<accession>A0A6S6W1E5</accession>
<proteinExistence type="predicted"/>
<dbReference type="PANTHER" id="PTHR38790">
    <property type="entry name" value="2EXR DOMAIN-CONTAINING PROTEIN-RELATED"/>
    <property type="match status" value="1"/>
</dbReference>
<feature type="domain" description="DUF7730" evidence="2">
    <location>
        <begin position="73"/>
        <end position="305"/>
    </location>
</feature>
<sequence length="316" mass="36310">MKPKALLLSRLPGIRWAPHDIPSSEPSSSKPKSRNPFSLKSSTLDNVTPRPRKSSKPISFRSKPNVKMDARAHTQQQSLFFALLPIELRRIVYDYVMGEEAVHLTLSTKRRYSHFVCDDEHIGTEQGRQCWCRVLVGGKKGLRLDRACTSLLRACKLVYSEAISHLYRPHIFSLLHITHLLYLPSSLSQPRLNSIRTLHLRWAIRALPYLRRGPANRIAYREDTANWERGWQIIAGMEELRNLFVVLIDPSPQRLWEISWLDLQDLLLESVKDVKRPKEAVVVLPYPSCVTEWDSADSCVTLRSPIDGMVDQAEQD</sequence>
<evidence type="ECO:0000256" key="1">
    <source>
        <dbReference type="SAM" id="MobiDB-lite"/>
    </source>
</evidence>
<dbReference type="AlphaFoldDB" id="A0A6S6W1E5"/>
<evidence type="ECO:0000259" key="2">
    <source>
        <dbReference type="Pfam" id="PF24864"/>
    </source>
</evidence>
<dbReference type="PANTHER" id="PTHR38790:SF9">
    <property type="entry name" value="F-BOX DOMAIN-CONTAINING PROTEIN"/>
    <property type="match status" value="1"/>
</dbReference>
<dbReference type="InterPro" id="IPR056632">
    <property type="entry name" value="DUF7730"/>
</dbReference>
<evidence type="ECO:0000313" key="4">
    <source>
        <dbReference type="Proteomes" id="UP000472372"/>
    </source>
</evidence>
<organism evidence="3 4">
    <name type="scientific">Pyrenophora teres f. teres</name>
    <dbReference type="NCBI Taxonomy" id="97479"/>
    <lineage>
        <taxon>Eukaryota</taxon>
        <taxon>Fungi</taxon>
        <taxon>Dikarya</taxon>
        <taxon>Ascomycota</taxon>
        <taxon>Pezizomycotina</taxon>
        <taxon>Dothideomycetes</taxon>
        <taxon>Pleosporomycetidae</taxon>
        <taxon>Pleosporales</taxon>
        <taxon>Pleosporineae</taxon>
        <taxon>Pleosporaceae</taxon>
        <taxon>Pyrenophora</taxon>
    </lineage>
</organism>
<dbReference type="Proteomes" id="UP000472372">
    <property type="component" value="Chromosome 4"/>
</dbReference>
<feature type="compositionally biased region" description="Polar residues" evidence="1">
    <location>
        <begin position="35"/>
        <end position="46"/>
    </location>
</feature>
<dbReference type="Pfam" id="PF24864">
    <property type="entry name" value="DUF7730"/>
    <property type="match status" value="1"/>
</dbReference>
<name>A0A6S6W1E5_9PLEO</name>